<dbReference type="Pfam" id="PF01541">
    <property type="entry name" value="GIY-YIG"/>
    <property type="match status" value="1"/>
</dbReference>
<proteinExistence type="inferred from homology"/>
<accession>A0A1G2TFM2</accession>
<reference evidence="3 4" key="1">
    <citation type="journal article" date="2016" name="Nat. Commun.">
        <title>Thousands of microbial genomes shed light on interconnected biogeochemical processes in an aquifer system.</title>
        <authorList>
            <person name="Anantharaman K."/>
            <person name="Brown C.T."/>
            <person name="Hug L.A."/>
            <person name="Sharon I."/>
            <person name="Castelle C.J."/>
            <person name="Probst A.J."/>
            <person name="Thomas B.C."/>
            <person name="Singh A."/>
            <person name="Wilkins M.J."/>
            <person name="Karaoz U."/>
            <person name="Brodie E.L."/>
            <person name="Williams K.H."/>
            <person name="Hubbard S.S."/>
            <person name="Banfield J.F."/>
        </authorList>
    </citation>
    <scope>NUCLEOTIDE SEQUENCE [LARGE SCALE GENOMIC DNA]</scope>
</reference>
<comment type="similarity">
    <text evidence="1">Belongs to the UPF0213 family.</text>
</comment>
<dbReference type="EMBL" id="MHVR01000012">
    <property type="protein sequence ID" value="OHA96070.1"/>
    <property type="molecule type" value="Genomic_DNA"/>
</dbReference>
<name>A0A1G2TFM2_9BACT</name>
<evidence type="ECO:0000256" key="1">
    <source>
        <dbReference type="ARBA" id="ARBA00007435"/>
    </source>
</evidence>
<sequence>MYWIYVLECQNDKSWYIGYTSNLKKRLTEHQSGHGSKTTKKKENWRLIYCEGYLNIEDAKGREVFLKSGSGRKFIKKQLTNYLT</sequence>
<dbReference type="InterPro" id="IPR035901">
    <property type="entry name" value="GIY-YIG_endonuc_sf"/>
</dbReference>
<dbReference type="PROSITE" id="PS50164">
    <property type="entry name" value="GIY_YIG"/>
    <property type="match status" value="1"/>
</dbReference>
<organism evidence="3 4">
    <name type="scientific">Candidatus Zambryskibacteria bacterium RIFCSPHIGHO2_02_FULL_43_14</name>
    <dbReference type="NCBI Taxonomy" id="1802748"/>
    <lineage>
        <taxon>Bacteria</taxon>
        <taxon>Candidatus Zambryskiibacteriota</taxon>
    </lineage>
</organism>
<dbReference type="PANTHER" id="PTHR34477">
    <property type="entry name" value="UPF0213 PROTEIN YHBQ"/>
    <property type="match status" value="1"/>
</dbReference>
<protein>
    <recommendedName>
        <fullName evidence="2">GIY-YIG domain-containing protein</fullName>
    </recommendedName>
</protein>
<feature type="domain" description="GIY-YIG" evidence="2">
    <location>
        <begin position="1"/>
        <end position="76"/>
    </location>
</feature>
<evidence type="ECO:0000313" key="3">
    <source>
        <dbReference type="EMBL" id="OHA96070.1"/>
    </source>
</evidence>
<dbReference type="InterPro" id="IPR000305">
    <property type="entry name" value="GIY-YIG_endonuc"/>
</dbReference>
<comment type="caution">
    <text evidence="3">The sequence shown here is derived from an EMBL/GenBank/DDBJ whole genome shotgun (WGS) entry which is preliminary data.</text>
</comment>
<dbReference type="Proteomes" id="UP000178175">
    <property type="component" value="Unassembled WGS sequence"/>
</dbReference>
<dbReference type="SUPFAM" id="SSF82771">
    <property type="entry name" value="GIY-YIG endonuclease"/>
    <property type="match status" value="1"/>
</dbReference>
<dbReference type="InterPro" id="IPR050190">
    <property type="entry name" value="UPF0213_domain"/>
</dbReference>
<dbReference type="AlphaFoldDB" id="A0A1G2TFM2"/>
<dbReference type="PANTHER" id="PTHR34477:SF1">
    <property type="entry name" value="UPF0213 PROTEIN YHBQ"/>
    <property type="match status" value="1"/>
</dbReference>
<dbReference type="Gene3D" id="3.40.1440.10">
    <property type="entry name" value="GIY-YIG endonuclease"/>
    <property type="match status" value="1"/>
</dbReference>
<evidence type="ECO:0000259" key="2">
    <source>
        <dbReference type="PROSITE" id="PS50164"/>
    </source>
</evidence>
<gene>
    <name evidence="3" type="ORF">A3C70_01425</name>
</gene>
<evidence type="ECO:0000313" key="4">
    <source>
        <dbReference type="Proteomes" id="UP000178175"/>
    </source>
</evidence>